<sequence>MKLDNHQGDLHSHSPKIPLKFVIEGKEYETFDQYRTGAELKQLAGIPLDTELFLSISKPYQDELIENEKQVNLARPETEYFFVKKKLQFFINDKPFTWYKQYIRGVQIRELGNIPAEDDIFLDIKEGWQDDQIFDDEVVDLARPGKERFFSKPRPTEVTIIVNARPHIWKEINISFEQLVVLAFGSYDNNPNKGYTVTYSRGWEPKPEGTMVKGSVVRVKNKMIFDVTATDKS</sequence>
<dbReference type="EMBL" id="LIYD01000005">
    <property type="protein sequence ID" value="KOS05783.1"/>
    <property type="molecule type" value="Genomic_DNA"/>
</dbReference>
<protein>
    <recommendedName>
        <fullName evidence="1">Multi-ubiquitin domain-containing protein</fullName>
    </recommendedName>
</protein>
<keyword evidence="3" id="KW-1185">Reference proteome</keyword>
<dbReference type="OrthoDB" id="7445930at2"/>
<evidence type="ECO:0000313" key="3">
    <source>
        <dbReference type="Proteomes" id="UP000037755"/>
    </source>
</evidence>
<organism evidence="2 3">
    <name type="scientific">Flavobacterium akiainvivens</name>
    <dbReference type="NCBI Taxonomy" id="1202724"/>
    <lineage>
        <taxon>Bacteria</taxon>
        <taxon>Pseudomonadati</taxon>
        <taxon>Bacteroidota</taxon>
        <taxon>Flavobacteriia</taxon>
        <taxon>Flavobacteriales</taxon>
        <taxon>Flavobacteriaceae</taxon>
        <taxon>Flavobacterium</taxon>
    </lineage>
</organism>
<dbReference type="AlphaFoldDB" id="A0A0M8M8L1"/>
<proteinExistence type="predicted"/>
<dbReference type="InterPro" id="IPR027802">
    <property type="entry name" value="Multi-ubiquitin_dom"/>
</dbReference>
<gene>
    <name evidence="2" type="ORF">AM493_06835</name>
</gene>
<dbReference type="Proteomes" id="UP000037755">
    <property type="component" value="Unassembled WGS sequence"/>
</dbReference>
<evidence type="ECO:0000259" key="1">
    <source>
        <dbReference type="Pfam" id="PF14452"/>
    </source>
</evidence>
<dbReference type="STRING" id="1202724.AM493_06835"/>
<feature type="domain" description="Multi-ubiquitin" evidence="1">
    <location>
        <begin position="20"/>
        <end position="85"/>
    </location>
</feature>
<dbReference type="Pfam" id="PF14452">
    <property type="entry name" value="Multi_ubiq"/>
    <property type="match status" value="3"/>
</dbReference>
<evidence type="ECO:0000313" key="2">
    <source>
        <dbReference type="EMBL" id="KOS05783.1"/>
    </source>
</evidence>
<feature type="domain" description="Multi-ubiquitin" evidence="1">
    <location>
        <begin position="88"/>
        <end position="152"/>
    </location>
</feature>
<accession>A0A0M8M8L1</accession>
<dbReference type="PATRIC" id="fig|1202724.3.peg.1422"/>
<feature type="domain" description="Multi-ubiquitin" evidence="1">
    <location>
        <begin position="158"/>
        <end position="231"/>
    </location>
</feature>
<comment type="caution">
    <text evidence="2">The sequence shown here is derived from an EMBL/GenBank/DDBJ whole genome shotgun (WGS) entry which is preliminary data.</text>
</comment>
<dbReference type="RefSeq" id="WP_054406998.1">
    <property type="nucleotide sequence ID" value="NZ_FOYA01000008.1"/>
</dbReference>
<reference evidence="2 3" key="1">
    <citation type="submission" date="2015-08" db="EMBL/GenBank/DDBJ databases">
        <title>Whole genome sequence of Flavobacterium akiainvivens IK-1T, from decaying Wikstroemia oahuensis, an endemic Hawaiian shrub.</title>
        <authorList>
            <person name="Wan X."/>
            <person name="Hou S."/>
            <person name="Saito J."/>
            <person name="Donachie S."/>
        </authorList>
    </citation>
    <scope>NUCLEOTIDE SEQUENCE [LARGE SCALE GENOMIC DNA]</scope>
    <source>
        <strain evidence="2 3">IK-1</strain>
    </source>
</reference>
<name>A0A0M8M8L1_9FLAO</name>